<evidence type="ECO:0000313" key="2">
    <source>
        <dbReference type="EMBL" id="KAB8346003.1"/>
    </source>
</evidence>
<protein>
    <submittedName>
        <fullName evidence="2">Uncharacterized protein</fullName>
    </submittedName>
</protein>
<sequence length="143" mass="15841">MFSVSQRNEYVVEDIPQRRLVRTTFLAQQGGEKDDISREDGRFEIAAGEMKDVVIAPDCVQEASRIATAERQDLDGTTLGQASITEQVDSGSVPRGIEPLVQSDAQERQHDAHRFFACAVTCNASCKSRRTSRYANTSIFRAA</sequence>
<name>A0A5N6KUJ8_9ROSI</name>
<proteinExistence type="predicted"/>
<organism evidence="2 3">
    <name type="scientific">Carpinus fangiana</name>
    <dbReference type="NCBI Taxonomy" id="176857"/>
    <lineage>
        <taxon>Eukaryota</taxon>
        <taxon>Viridiplantae</taxon>
        <taxon>Streptophyta</taxon>
        <taxon>Embryophyta</taxon>
        <taxon>Tracheophyta</taxon>
        <taxon>Spermatophyta</taxon>
        <taxon>Magnoliopsida</taxon>
        <taxon>eudicotyledons</taxon>
        <taxon>Gunneridae</taxon>
        <taxon>Pentapetalae</taxon>
        <taxon>rosids</taxon>
        <taxon>fabids</taxon>
        <taxon>Fagales</taxon>
        <taxon>Betulaceae</taxon>
        <taxon>Carpinus</taxon>
    </lineage>
</organism>
<accession>A0A5N6KUJ8</accession>
<dbReference type="AlphaFoldDB" id="A0A5N6KUJ8"/>
<feature type="compositionally biased region" description="Polar residues" evidence="1">
    <location>
        <begin position="78"/>
        <end position="90"/>
    </location>
</feature>
<evidence type="ECO:0000256" key="1">
    <source>
        <dbReference type="SAM" id="MobiDB-lite"/>
    </source>
</evidence>
<reference evidence="2 3" key="1">
    <citation type="submission" date="2019-06" db="EMBL/GenBank/DDBJ databases">
        <title>A chromosomal-level reference genome of Carpinus fangiana (Coryloideae, Betulaceae).</title>
        <authorList>
            <person name="Yang X."/>
            <person name="Wang Z."/>
            <person name="Zhang L."/>
            <person name="Hao G."/>
            <person name="Liu J."/>
            <person name="Yang Y."/>
        </authorList>
    </citation>
    <scope>NUCLEOTIDE SEQUENCE [LARGE SCALE GENOMIC DNA]</scope>
    <source>
        <strain evidence="2">Cfa_2016G</strain>
        <tissue evidence="2">Leaf</tissue>
    </source>
</reference>
<keyword evidence="3" id="KW-1185">Reference proteome</keyword>
<feature type="region of interest" description="Disordered" evidence="1">
    <location>
        <begin position="77"/>
        <end position="106"/>
    </location>
</feature>
<evidence type="ECO:0000313" key="3">
    <source>
        <dbReference type="Proteomes" id="UP000327013"/>
    </source>
</evidence>
<dbReference type="EMBL" id="VIBQ01000013">
    <property type="protein sequence ID" value="KAB8346003.1"/>
    <property type="molecule type" value="Genomic_DNA"/>
</dbReference>
<dbReference type="Proteomes" id="UP000327013">
    <property type="component" value="Unassembled WGS sequence"/>
</dbReference>
<gene>
    <name evidence="2" type="ORF">FH972_023055</name>
</gene>
<comment type="caution">
    <text evidence="2">The sequence shown here is derived from an EMBL/GenBank/DDBJ whole genome shotgun (WGS) entry which is preliminary data.</text>
</comment>